<dbReference type="GO" id="GO:0003964">
    <property type="term" value="F:RNA-directed DNA polymerase activity"/>
    <property type="evidence" value="ECO:0007669"/>
    <property type="project" value="UniProtKB-KW"/>
</dbReference>
<reference evidence="3" key="1">
    <citation type="submission" date="2020-09" db="EMBL/GenBank/DDBJ databases">
        <title>Genome-Enabled Discovery of Anthraquinone Biosynthesis in Senna tora.</title>
        <authorList>
            <person name="Kang S.-H."/>
            <person name="Pandey R.P."/>
            <person name="Lee C.-M."/>
            <person name="Sim J.-S."/>
            <person name="Jeong J.-T."/>
            <person name="Choi B.-S."/>
            <person name="Jung M."/>
            <person name="Ginzburg D."/>
            <person name="Zhao K."/>
            <person name="Won S.Y."/>
            <person name="Oh T.-J."/>
            <person name="Yu Y."/>
            <person name="Kim N.-H."/>
            <person name="Lee O.R."/>
            <person name="Lee T.-H."/>
            <person name="Bashyal P."/>
            <person name="Kim T.-S."/>
            <person name="Lee W.-H."/>
            <person name="Kawkins C."/>
            <person name="Kim C.-K."/>
            <person name="Kim J.S."/>
            <person name="Ahn B.O."/>
            <person name="Rhee S.Y."/>
            <person name="Sohng J.K."/>
        </authorList>
    </citation>
    <scope>NUCLEOTIDE SEQUENCE</scope>
    <source>
        <tissue evidence="3">Leaf</tissue>
    </source>
</reference>
<proteinExistence type="predicted"/>
<keyword evidence="3" id="KW-0548">Nucleotidyltransferase</keyword>
<evidence type="ECO:0000259" key="2">
    <source>
        <dbReference type="Pfam" id="PF13966"/>
    </source>
</evidence>
<dbReference type="Pfam" id="PF13456">
    <property type="entry name" value="RVT_3"/>
    <property type="match status" value="1"/>
</dbReference>
<keyword evidence="4" id="KW-1185">Reference proteome</keyword>
<gene>
    <name evidence="3" type="ORF">G2W53_017802</name>
</gene>
<dbReference type="InterPro" id="IPR044730">
    <property type="entry name" value="RNase_H-like_dom_plant"/>
</dbReference>
<keyword evidence="3" id="KW-0695">RNA-directed DNA polymerase</keyword>
<evidence type="ECO:0000259" key="1">
    <source>
        <dbReference type="Pfam" id="PF13456"/>
    </source>
</evidence>
<dbReference type="CDD" id="cd06222">
    <property type="entry name" value="RNase_H_like"/>
    <property type="match status" value="1"/>
</dbReference>
<accession>A0A834WMT2</accession>
<feature type="domain" description="RNase H type-1" evidence="1">
    <location>
        <begin position="317"/>
        <end position="437"/>
    </location>
</feature>
<organism evidence="3 4">
    <name type="scientific">Senna tora</name>
    <dbReference type="NCBI Taxonomy" id="362788"/>
    <lineage>
        <taxon>Eukaryota</taxon>
        <taxon>Viridiplantae</taxon>
        <taxon>Streptophyta</taxon>
        <taxon>Embryophyta</taxon>
        <taxon>Tracheophyta</taxon>
        <taxon>Spermatophyta</taxon>
        <taxon>Magnoliopsida</taxon>
        <taxon>eudicotyledons</taxon>
        <taxon>Gunneridae</taxon>
        <taxon>Pentapetalae</taxon>
        <taxon>rosids</taxon>
        <taxon>fabids</taxon>
        <taxon>Fabales</taxon>
        <taxon>Fabaceae</taxon>
        <taxon>Caesalpinioideae</taxon>
        <taxon>Cassia clade</taxon>
        <taxon>Senna</taxon>
    </lineage>
</organism>
<comment type="caution">
    <text evidence="3">The sequence shown here is derived from an EMBL/GenBank/DDBJ whole genome shotgun (WGS) entry which is preliminary data.</text>
</comment>
<dbReference type="InterPro" id="IPR026960">
    <property type="entry name" value="RVT-Znf"/>
</dbReference>
<evidence type="ECO:0000313" key="4">
    <source>
        <dbReference type="Proteomes" id="UP000634136"/>
    </source>
</evidence>
<dbReference type="Proteomes" id="UP000634136">
    <property type="component" value="Unassembled WGS sequence"/>
</dbReference>
<dbReference type="GO" id="GO:0004523">
    <property type="term" value="F:RNA-DNA hybrid ribonuclease activity"/>
    <property type="evidence" value="ECO:0007669"/>
    <property type="project" value="InterPro"/>
</dbReference>
<dbReference type="SUPFAM" id="SSF53098">
    <property type="entry name" value="Ribonuclease H-like"/>
    <property type="match status" value="1"/>
</dbReference>
<name>A0A834WMT2_9FABA</name>
<dbReference type="PANTHER" id="PTHR47074">
    <property type="entry name" value="BNAC02G40300D PROTEIN"/>
    <property type="match status" value="1"/>
</dbReference>
<protein>
    <submittedName>
        <fullName evidence="3">Putative RNA-directed DNA polymerase</fullName>
    </submittedName>
</protein>
<dbReference type="InterPro" id="IPR052929">
    <property type="entry name" value="RNase_H-like_EbsB-rel"/>
</dbReference>
<dbReference type="PANTHER" id="PTHR47074:SF11">
    <property type="entry name" value="REVERSE TRANSCRIPTASE-LIKE PROTEIN"/>
    <property type="match status" value="1"/>
</dbReference>
<dbReference type="InterPro" id="IPR036397">
    <property type="entry name" value="RNaseH_sf"/>
</dbReference>
<dbReference type="Gene3D" id="3.30.420.10">
    <property type="entry name" value="Ribonuclease H-like superfamily/Ribonuclease H"/>
    <property type="match status" value="1"/>
</dbReference>
<dbReference type="Pfam" id="PF13966">
    <property type="entry name" value="zf-RVT"/>
    <property type="match status" value="1"/>
</dbReference>
<feature type="domain" description="Reverse transcriptase zinc-binding" evidence="2">
    <location>
        <begin position="146"/>
        <end position="215"/>
    </location>
</feature>
<dbReference type="InterPro" id="IPR012337">
    <property type="entry name" value="RNaseH-like_sf"/>
</dbReference>
<dbReference type="InterPro" id="IPR002156">
    <property type="entry name" value="RNaseH_domain"/>
</dbReference>
<keyword evidence="3" id="KW-0808">Transferase</keyword>
<evidence type="ECO:0000313" key="3">
    <source>
        <dbReference type="EMBL" id="KAF7826638.1"/>
    </source>
</evidence>
<sequence length="673" mass="77294">MTARYDYRPSATWRSLMEGRAVLGKGLRRAIGNGRTTSIWTDPWIPADEPTIASRSNYTERGEETVRELLNEDATEWDTEELRARFDEATCIRIQSIPPNPCQGEDKWIWEYDRNRVYSVKTGYKSTMLEGWNQYDIGLNIDEGAVMRLWRRLWKMPIISRYKVFLWRACLSIIPTVESLERRGMIINEDCCMCNNAPEDVFHALVDCPNLQILWVMARFDYSSRVYHANILEWLAIESVEWSEEKLAALAVAMYHAWERRNKKKFAAEVIRAEDLWPRVERVMDELQIVTFSENVDRAEPTRFMWEKPEYPYMKLNVDATASKEGGGSMGGILRDATGDCVAVYMHSVPFPNDPILLEAVAIRKGLEMTQQKGCTHVIVESDAKLVIDMLRTPCDQASTLNALCRDILRLCNNFQVVNFNWVPRLSNLVADFISRKAKIERRNVVWTDSAPLFLSESDVKTHSSTLLYATLIKEGASIFESCENTNLENDWKPRIRMEFDSLEKAWKVGYSGRRHAAWRRIGLWRNKSTRCRRIWFHRAARKPLVWLPCVYNEHDIHVRDVDSGCGDFVPREERIGDAFSGAEAVRVGATDDWIAREDSGGVEEEGEERIAGIVGGDAEIGEDWTVVDRFCGWISIFDGGGAALWKIPDQACPLLEFAGNSPARARLDWLIF</sequence>
<dbReference type="OrthoDB" id="686025at2759"/>
<dbReference type="AlphaFoldDB" id="A0A834WMT2"/>
<dbReference type="GO" id="GO:0003676">
    <property type="term" value="F:nucleic acid binding"/>
    <property type="evidence" value="ECO:0007669"/>
    <property type="project" value="InterPro"/>
</dbReference>
<dbReference type="EMBL" id="JAAIUW010000006">
    <property type="protein sequence ID" value="KAF7826638.1"/>
    <property type="molecule type" value="Genomic_DNA"/>
</dbReference>